<dbReference type="GO" id="GO:0016747">
    <property type="term" value="F:acyltransferase activity, transferring groups other than amino-acyl groups"/>
    <property type="evidence" value="ECO:0007669"/>
    <property type="project" value="TreeGrafter"/>
</dbReference>
<protein>
    <submittedName>
        <fullName evidence="1">Esterase family protein</fullName>
    </submittedName>
</protein>
<dbReference type="PANTHER" id="PTHR48098:SF1">
    <property type="entry name" value="DIACYLGLYCEROL ACYLTRANSFERASE_MYCOLYLTRANSFERASE AG85A"/>
    <property type="match status" value="1"/>
</dbReference>
<dbReference type="Gene3D" id="3.40.50.1820">
    <property type="entry name" value="alpha/beta hydrolase"/>
    <property type="match status" value="1"/>
</dbReference>
<proteinExistence type="predicted"/>
<reference evidence="1" key="2">
    <citation type="submission" date="2021-04" db="EMBL/GenBank/DDBJ databases">
        <authorList>
            <person name="Gilroy R."/>
        </authorList>
    </citation>
    <scope>NUCLEOTIDE SEQUENCE</scope>
    <source>
        <strain evidence="1">ChiHecec2B26-7398</strain>
    </source>
</reference>
<name>A0A9D1XZC2_9FIRM</name>
<dbReference type="SUPFAM" id="SSF53474">
    <property type="entry name" value="alpha/beta-Hydrolases"/>
    <property type="match status" value="1"/>
</dbReference>
<comment type="caution">
    <text evidence="1">The sequence shown here is derived from an EMBL/GenBank/DDBJ whole genome shotgun (WGS) entry which is preliminary data.</text>
</comment>
<dbReference type="InterPro" id="IPR029058">
    <property type="entry name" value="AB_hydrolase_fold"/>
</dbReference>
<dbReference type="Pfam" id="PF00756">
    <property type="entry name" value="Esterase"/>
    <property type="match status" value="1"/>
</dbReference>
<accession>A0A9D1XZC2</accession>
<organism evidence="1 2">
    <name type="scientific">Candidatus Gemmiger excrementipullorum</name>
    <dbReference type="NCBI Taxonomy" id="2838610"/>
    <lineage>
        <taxon>Bacteria</taxon>
        <taxon>Bacillati</taxon>
        <taxon>Bacillota</taxon>
        <taxon>Clostridia</taxon>
        <taxon>Eubacteriales</taxon>
        <taxon>Gemmiger</taxon>
    </lineage>
</organism>
<dbReference type="AlphaFoldDB" id="A0A9D1XZC2"/>
<sequence>MALLQVNYVSRALMRTVTLHVVLPVDKFASEHTPYRPARAFPTLYLLHGLLGNYTDWVTGTRVQRWAEARDLAVVMPSGDNHFYVDQPGTHDLYGEFIGRELVEVTRRMFPLSPRREDTFIGGLSMGGYGALRNGLKYHDTFGAIAALSTANIVAHMDGFTDDAPNFNNRTSYLEGLFGPRAGIPGSDADLTALAHKLRGLPDEQPRIYLACGDADDLLGLNVQLRDELRADGFAVTWRQAPGGHEWDFWDSQIRQVIDWLPLAGGESGINSGHIR</sequence>
<dbReference type="InterPro" id="IPR000801">
    <property type="entry name" value="Esterase-like"/>
</dbReference>
<evidence type="ECO:0000313" key="2">
    <source>
        <dbReference type="Proteomes" id="UP000886751"/>
    </source>
</evidence>
<dbReference type="Proteomes" id="UP000886751">
    <property type="component" value="Unassembled WGS sequence"/>
</dbReference>
<dbReference type="EMBL" id="DXEI01000010">
    <property type="protein sequence ID" value="HIX93902.1"/>
    <property type="molecule type" value="Genomic_DNA"/>
</dbReference>
<dbReference type="PANTHER" id="PTHR48098">
    <property type="entry name" value="ENTEROCHELIN ESTERASE-RELATED"/>
    <property type="match status" value="1"/>
</dbReference>
<dbReference type="InterPro" id="IPR050583">
    <property type="entry name" value="Mycobacterial_A85_antigen"/>
</dbReference>
<evidence type="ECO:0000313" key="1">
    <source>
        <dbReference type="EMBL" id="HIX93902.1"/>
    </source>
</evidence>
<gene>
    <name evidence="1" type="ORF">H9846_00360</name>
</gene>
<reference evidence="1" key="1">
    <citation type="journal article" date="2021" name="PeerJ">
        <title>Extensive microbial diversity within the chicken gut microbiome revealed by metagenomics and culture.</title>
        <authorList>
            <person name="Gilroy R."/>
            <person name="Ravi A."/>
            <person name="Getino M."/>
            <person name="Pursley I."/>
            <person name="Horton D.L."/>
            <person name="Alikhan N.F."/>
            <person name="Baker D."/>
            <person name="Gharbi K."/>
            <person name="Hall N."/>
            <person name="Watson M."/>
            <person name="Adriaenssens E.M."/>
            <person name="Foster-Nyarko E."/>
            <person name="Jarju S."/>
            <person name="Secka A."/>
            <person name="Antonio M."/>
            <person name="Oren A."/>
            <person name="Chaudhuri R.R."/>
            <person name="La Ragione R."/>
            <person name="Hildebrand F."/>
            <person name="Pallen M.J."/>
        </authorList>
    </citation>
    <scope>NUCLEOTIDE SEQUENCE</scope>
    <source>
        <strain evidence="1">ChiHecec2B26-7398</strain>
    </source>
</reference>